<dbReference type="GO" id="GO:0034237">
    <property type="term" value="F:protein kinase A regulatory subunit binding"/>
    <property type="evidence" value="ECO:0007669"/>
    <property type="project" value="TreeGrafter"/>
</dbReference>
<organism evidence="1 2">
    <name type="scientific">Bugula neritina</name>
    <name type="common">Brown bryozoan</name>
    <name type="synonym">Sertularia neritina</name>
    <dbReference type="NCBI Taxonomy" id="10212"/>
    <lineage>
        <taxon>Eukaryota</taxon>
        <taxon>Metazoa</taxon>
        <taxon>Spiralia</taxon>
        <taxon>Lophotrochozoa</taxon>
        <taxon>Bryozoa</taxon>
        <taxon>Gymnolaemata</taxon>
        <taxon>Cheilostomatida</taxon>
        <taxon>Flustrina</taxon>
        <taxon>Buguloidea</taxon>
        <taxon>Bugulidae</taxon>
        <taxon>Bugula</taxon>
    </lineage>
</organism>
<dbReference type="AlphaFoldDB" id="A0A7J7IZW8"/>
<dbReference type="EMBL" id="VXIV02003229">
    <property type="protein sequence ID" value="KAF6019459.1"/>
    <property type="molecule type" value="Genomic_DNA"/>
</dbReference>
<reference evidence="1" key="1">
    <citation type="submission" date="2020-06" db="EMBL/GenBank/DDBJ databases">
        <title>Draft genome of Bugula neritina, a colonial animal packing powerful symbionts and potential medicines.</title>
        <authorList>
            <person name="Rayko M."/>
        </authorList>
    </citation>
    <scope>NUCLEOTIDE SEQUENCE [LARGE SCALE GENOMIC DNA]</scope>
    <source>
        <strain evidence="1">Kwan_BN1</strain>
    </source>
</reference>
<dbReference type="SUPFAM" id="SSF52972">
    <property type="entry name" value="ITPase-like"/>
    <property type="match status" value="1"/>
</dbReference>
<evidence type="ECO:0000313" key="1">
    <source>
        <dbReference type="EMBL" id="KAF6019459.1"/>
    </source>
</evidence>
<dbReference type="Proteomes" id="UP000593567">
    <property type="component" value="Unassembled WGS sequence"/>
</dbReference>
<dbReference type="GO" id="GO:0005737">
    <property type="term" value="C:cytoplasm"/>
    <property type="evidence" value="ECO:0007669"/>
    <property type="project" value="TreeGrafter"/>
</dbReference>
<dbReference type="InterPro" id="IPR029001">
    <property type="entry name" value="ITPase-like_fam"/>
</dbReference>
<gene>
    <name evidence="1" type="ORF">EB796_022230</name>
</gene>
<proteinExistence type="predicted"/>
<dbReference type="PANTHER" id="PTHR23276:SF2">
    <property type="entry name" value="PROTEIN PRRC1"/>
    <property type="match status" value="1"/>
</dbReference>
<protein>
    <submittedName>
        <fullName evidence="1">Uncharacterized protein</fullName>
    </submittedName>
</protein>
<name>A0A7J7IZW8_BUGNE</name>
<dbReference type="Gene3D" id="3.90.950.10">
    <property type="match status" value="1"/>
</dbReference>
<keyword evidence="2" id="KW-1185">Reference proteome</keyword>
<dbReference type="OrthoDB" id="4968544at2759"/>
<sequence>MMQKAKSGVETVITAMDPQMKDVLYSGGDISIVVASSRPTKVEPVKEAFQKTFGRATVVGKDSQPGIAPQPVGFDAGVKVHTRESTTCDVLG</sequence>
<dbReference type="InterPro" id="IPR026534">
    <property type="entry name" value="PRRC1"/>
</dbReference>
<evidence type="ECO:0000313" key="2">
    <source>
        <dbReference type="Proteomes" id="UP000593567"/>
    </source>
</evidence>
<dbReference type="PANTHER" id="PTHR23276">
    <property type="entry name" value="PROTEIN PRRC1"/>
    <property type="match status" value="1"/>
</dbReference>
<comment type="caution">
    <text evidence="1">The sequence shown here is derived from an EMBL/GenBank/DDBJ whole genome shotgun (WGS) entry which is preliminary data.</text>
</comment>
<accession>A0A7J7IZW8</accession>